<dbReference type="Gene3D" id="3.30.450.20">
    <property type="entry name" value="PAS domain"/>
    <property type="match status" value="1"/>
</dbReference>
<name>A0ABT9ZZ86_9BACI</name>
<dbReference type="InterPro" id="IPR001633">
    <property type="entry name" value="EAL_dom"/>
</dbReference>
<feature type="domain" description="GGDEF" evidence="4">
    <location>
        <begin position="192"/>
        <end position="325"/>
    </location>
</feature>
<protein>
    <submittedName>
        <fullName evidence="5">Diguanylate cyclase (GGDEF)-like protein/PAS domain S-box-containing protein</fullName>
    </submittedName>
</protein>
<dbReference type="CDD" id="cd00130">
    <property type="entry name" value="PAS"/>
    <property type="match status" value="1"/>
</dbReference>
<evidence type="ECO:0000259" key="1">
    <source>
        <dbReference type="PROSITE" id="PS50112"/>
    </source>
</evidence>
<dbReference type="SMART" id="SM00052">
    <property type="entry name" value="EAL"/>
    <property type="match status" value="1"/>
</dbReference>
<dbReference type="SMART" id="SM00091">
    <property type="entry name" value="PAS"/>
    <property type="match status" value="1"/>
</dbReference>
<comment type="caution">
    <text evidence="5">The sequence shown here is derived from an EMBL/GenBank/DDBJ whole genome shotgun (WGS) entry which is preliminary data.</text>
</comment>
<dbReference type="InterPro" id="IPR052155">
    <property type="entry name" value="Biofilm_reg_signaling"/>
</dbReference>
<evidence type="ECO:0000259" key="2">
    <source>
        <dbReference type="PROSITE" id="PS50113"/>
    </source>
</evidence>
<dbReference type="NCBIfam" id="TIGR00254">
    <property type="entry name" value="GGDEF"/>
    <property type="match status" value="1"/>
</dbReference>
<evidence type="ECO:0000259" key="4">
    <source>
        <dbReference type="PROSITE" id="PS50887"/>
    </source>
</evidence>
<evidence type="ECO:0000259" key="3">
    <source>
        <dbReference type="PROSITE" id="PS50883"/>
    </source>
</evidence>
<keyword evidence="6" id="KW-1185">Reference proteome</keyword>
<dbReference type="PANTHER" id="PTHR44757:SF2">
    <property type="entry name" value="BIOFILM ARCHITECTURE MAINTENANCE PROTEIN MBAA"/>
    <property type="match status" value="1"/>
</dbReference>
<dbReference type="Pfam" id="PF00563">
    <property type="entry name" value="EAL"/>
    <property type="match status" value="1"/>
</dbReference>
<dbReference type="SUPFAM" id="SSF55073">
    <property type="entry name" value="Nucleotide cyclase"/>
    <property type="match status" value="1"/>
</dbReference>
<gene>
    <name evidence="5" type="ORF">J2S74_003967</name>
</gene>
<dbReference type="InterPro" id="IPR000014">
    <property type="entry name" value="PAS"/>
</dbReference>
<accession>A0ABT9ZZ86</accession>
<dbReference type="PANTHER" id="PTHR44757">
    <property type="entry name" value="DIGUANYLATE CYCLASE DGCP"/>
    <property type="match status" value="1"/>
</dbReference>
<dbReference type="PROSITE" id="PS50887">
    <property type="entry name" value="GGDEF"/>
    <property type="match status" value="1"/>
</dbReference>
<dbReference type="RefSeq" id="WP_307328836.1">
    <property type="nucleotide sequence ID" value="NZ_JAUSUG010000017.1"/>
</dbReference>
<feature type="domain" description="PAC" evidence="2">
    <location>
        <begin position="107"/>
        <end position="159"/>
    </location>
</feature>
<dbReference type="InterPro" id="IPR029787">
    <property type="entry name" value="Nucleotide_cyclase"/>
</dbReference>
<feature type="domain" description="EAL" evidence="3">
    <location>
        <begin position="334"/>
        <end position="587"/>
    </location>
</feature>
<dbReference type="CDD" id="cd01948">
    <property type="entry name" value="EAL"/>
    <property type="match status" value="1"/>
</dbReference>
<dbReference type="Pfam" id="PF13426">
    <property type="entry name" value="PAS_9"/>
    <property type="match status" value="1"/>
</dbReference>
<dbReference type="Gene3D" id="3.20.20.450">
    <property type="entry name" value="EAL domain"/>
    <property type="match status" value="1"/>
</dbReference>
<dbReference type="CDD" id="cd01949">
    <property type="entry name" value="GGDEF"/>
    <property type="match status" value="1"/>
</dbReference>
<feature type="domain" description="PAS" evidence="1">
    <location>
        <begin position="51"/>
        <end position="106"/>
    </location>
</feature>
<dbReference type="InterPro" id="IPR035965">
    <property type="entry name" value="PAS-like_dom_sf"/>
</dbReference>
<dbReference type="InterPro" id="IPR000700">
    <property type="entry name" value="PAS-assoc_C"/>
</dbReference>
<dbReference type="EMBL" id="JAUSUG010000017">
    <property type="protein sequence ID" value="MDQ0256547.1"/>
    <property type="molecule type" value="Genomic_DNA"/>
</dbReference>
<dbReference type="SMART" id="SM00267">
    <property type="entry name" value="GGDEF"/>
    <property type="match status" value="1"/>
</dbReference>
<dbReference type="Pfam" id="PF00990">
    <property type="entry name" value="GGDEF"/>
    <property type="match status" value="1"/>
</dbReference>
<dbReference type="PROSITE" id="PS50113">
    <property type="entry name" value="PAC"/>
    <property type="match status" value="1"/>
</dbReference>
<proteinExistence type="predicted"/>
<organism evidence="5 6">
    <name type="scientific">Evansella vedderi</name>
    <dbReference type="NCBI Taxonomy" id="38282"/>
    <lineage>
        <taxon>Bacteria</taxon>
        <taxon>Bacillati</taxon>
        <taxon>Bacillota</taxon>
        <taxon>Bacilli</taxon>
        <taxon>Bacillales</taxon>
        <taxon>Bacillaceae</taxon>
        <taxon>Evansella</taxon>
    </lineage>
</organism>
<dbReference type="SUPFAM" id="SSF141868">
    <property type="entry name" value="EAL domain-like"/>
    <property type="match status" value="1"/>
</dbReference>
<evidence type="ECO:0000313" key="6">
    <source>
        <dbReference type="Proteomes" id="UP001230005"/>
    </source>
</evidence>
<dbReference type="SUPFAM" id="SSF55785">
    <property type="entry name" value="PYP-like sensor domain (PAS domain)"/>
    <property type="match status" value="1"/>
</dbReference>
<dbReference type="NCBIfam" id="TIGR00229">
    <property type="entry name" value="sensory_box"/>
    <property type="match status" value="1"/>
</dbReference>
<dbReference type="Gene3D" id="3.30.70.270">
    <property type="match status" value="1"/>
</dbReference>
<dbReference type="InterPro" id="IPR043128">
    <property type="entry name" value="Rev_trsase/Diguanyl_cyclase"/>
</dbReference>
<evidence type="ECO:0000313" key="5">
    <source>
        <dbReference type="EMBL" id="MDQ0256547.1"/>
    </source>
</evidence>
<dbReference type="Proteomes" id="UP001230005">
    <property type="component" value="Unassembled WGS sequence"/>
</dbReference>
<dbReference type="InterPro" id="IPR035919">
    <property type="entry name" value="EAL_sf"/>
</dbReference>
<dbReference type="InterPro" id="IPR000160">
    <property type="entry name" value="GGDEF_dom"/>
</dbReference>
<reference evidence="5 6" key="1">
    <citation type="submission" date="2023-07" db="EMBL/GenBank/DDBJ databases">
        <title>Genomic Encyclopedia of Type Strains, Phase IV (KMG-IV): sequencing the most valuable type-strain genomes for metagenomic binning, comparative biology and taxonomic classification.</title>
        <authorList>
            <person name="Goeker M."/>
        </authorList>
    </citation>
    <scope>NUCLEOTIDE SEQUENCE [LARGE SCALE GENOMIC DNA]</scope>
    <source>
        <strain evidence="5 6">DSM 9768</strain>
    </source>
</reference>
<sequence>MDSSKQTKEGNLELPKWFNILPNSDQKADQLSIYKKITLSLSKALEETSLLLVINNKGHILFVSTAFCELLQYREEDLIGADYFLLQHRSFRTESKGDFKNALTRNSTITLEMIPKRKNGNPVILQTTMMPLIEGKGDLFLLVHQDVTRLKQAEKVIKELVAVDTLTGLPNRDKFERDISFLIEKGRDGNGSSFAILFIDLDRFKFYNDTLGHFTGDKLIQVIAQTLLSLDCKGLQVYRYGGDEFSLLLQFPESEQEIQTIAEELLQRFQSPFHVKGKELYITASIGISVYPELGTNYDELVHQAEMAMQYAKERGKDDFQWYHPSIRTEHDEKLFMEKRLRLATEKKRFTLVYQPQINLRTKKVVGVEALIRWNDNELGPIAPSVFIALAEETGLVIPIGDWVLEEACKQAKAWCNEGDALRMGINISPLQFQRPDFVSKVKHILRKTQLDPTLLDLEITENDLLYSRKESFKTLERLKELGITISIDDFGTGYSSLSYLRKFPIDTLKIDQSFIQELVENSNDQAIVTSIIQLAHNMNLKVIAEGVETKDMVDFLNERQCDEMQGFLYSKPLPGNEVTMFINQVNPEDALE</sequence>
<dbReference type="PROSITE" id="PS50112">
    <property type="entry name" value="PAS"/>
    <property type="match status" value="1"/>
</dbReference>
<dbReference type="PROSITE" id="PS50883">
    <property type="entry name" value="EAL"/>
    <property type="match status" value="1"/>
</dbReference>